<evidence type="ECO:0000313" key="4">
    <source>
        <dbReference type="EMBL" id="AZQ44319.1"/>
    </source>
</evidence>
<gene>
    <name evidence="4" type="primary">gldG</name>
    <name evidence="4" type="ORF">EJ995_08745</name>
</gene>
<keyword evidence="1" id="KW-1133">Transmembrane helix</keyword>
<dbReference type="InterPro" id="IPR019196">
    <property type="entry name" value="ABC_transp_unknown"/>
</dbReference>
<evidence type="ECO:0000259" key="3">
    <source>
        <dbReference type="Pfam" id="PF23357"/>
    </source>
</evidence>
<dbReference type="OrthoDB" id="9777219at2"/>
<dbReference type="Pfam" id="PF09822">
    <property type="entry name" value="ABC_transp_aux"/>
    <property type="match status" value="1"/>
</dbReference>
<accession>A0A3S9MYU3</accession>
<protein>
    <submittedName>
        <fullName evidence="4">Gliding motility-associated ABC transporter substrate-binding protein GldG</fullName>
    </submittedName>
</protein>
<dbReference type="Proteomes" id="UP000279600">
    <property type="component" value="Chromosome"/>
</dbReference>
<organism evidence="4 5">
    <name type="scientific">Nonlabens ponticola</name>
    <dbReference type="NCBI Taxonomy" id="2496866"/>
    <lineage>
        <taxon>Bacteria</taxon>
        <taxon>Pseudomonadati</taxon>
        <taxon>Bacteroidota</taxon>
        <taxon>Flavobacteriia</taxon>
        <taxon>Flavobacteriales</taxon>
        <taxon>Flavobacteriaceae</taxon>
        <taxon>Nonlabens</taxon>
    </lineage>
</organism>
<feature type="domain" description="DUF7088" evidence="3">
    <location>
        <begin position="35"/>
        <end position="142"/>
    </location>
</feature>
<dbReference type="InterPro" id="IPR055396">
    <property type="entry name" value="DUF7088"/>
</dbReference>
<feature type="transmembrane region" description="Helical" evidence="1">
    <location>
        <begin position="530"/>
        <end position="554"/>
    </location>
</feature>
<dbReference type="NCBIfam" id="TIGR03521">
    <property type="entry name" value="GldG"/>
    <property type="match status" value="1"/>
</dbReference>
<dbReference type="EMBL" id="CP034549">
    <property type="protein sequence ID" value="AZQ44319.1"/>
    <property type="molecule type" value="Genomic_DNA"/>
</dbReference>
<dbReference type="Pfam" id="PF23357">
    <property type="entry name" value="DUF7088"/>
    <property type="match status" value="1"/>
</dbReference>
<dbReference type="KEGG" id="noj:EJ995_08745"/>
<keyword evidence="5" id="KW-1185">Reference proteome</keyword>
<evidence type="ECO:0000313" key="5">
    <source>
        <dbReference type="Proteomes" id="UP000279600"/>
    </source>
</evidence>
<name>A0A3S9MYU3_9FLAO</name>
<keyword evidence="1" id="KW-0472">Membrane</keyword>
<dbReference type="InterPro" id="IPR019863">
    <property type="entry name" value="Motility-assoc_ABC-rel_GldG"/>
</dbReference>
<keyword evidence="1" id="KW-0812">Transmembrane</keyword>
<reference evidence="4 5" key="1">
    <citation type="submission" date="2018-12" db="EMBL/GenBank/DDBJ databases">
        <title>Complete genome of Nonlabens sp. MJ115.</title>
        <authorList>
            <person name="Choi H.S."/>
            <person name="Jung J."/>
        </authorList>
    </citation>
    <scope>NUCLEOTIDE SEQUENCE [LARGE SCALE GENOMIC DNA]</scope>
    <source>
        <strain evidence="4 5">MJ115</strain>
    </source>
</reference>
<evidence type="ECO:0000256" key="1">
    <source>
        <dbReference type="SAM" id="Phobius"/>
    </source>
</evidence>
<dbReference type="AlphaFoldDB" id="A0A3S9MYU3"/>
<feature type="domain" description="ABC-type uncharacterised transport system" evidence="2">
    <location>
        <begin position="190"/>
        <end position="496"/>
    </location>
</feature>
<proteinExistence type="predicted"/>
<sequence>MNRSMIKKLVLLVAGLILVNLLSTQFYERIDMTDDDRYTLSSTALDYLNDAELPILIDVFLDGELPAEFLKLKQETRQLLEEMSNEHPELKYEFIDPTEGLNEQERNQVIQQLAREGVQAARTTILDQGKETNIVVFPYAIIAYDGKRTAIPLLKSVARSTTEQRVNSSIQQLEYQLIDGLRKVSREKEKSIAILRDSGELSDLQIADFIRSLQAYYKVAPFGIEFVTTSDSVQPRQVLNALNQYDLVIEAKPTIAFSQTKNYILDQYLMNGGNLLLAADPIIMENDSLANEQQTAYALPRDLNLDEMLFRYGLRLKKGLIKDLQSGPIALATGQGRNTQYEAFKWPYYPIASGSQDIAITKNLEEVKFEYTGSIDTLNSSNRKQILLSSSENTRVVTLPTAISLSELERDINPDNYQSDSQILSVISQGNFTSAFKNRVKPFDNPDHKDQSNYSCIFLSADGDIMKNQVDRGQPLDLGYDLRTGQLYGNKEFLLNVVNSILADDGLINLRNKDYQIAFLDVERSYDQRILWQLLNIVAPILLVFGFGALFIALRKRRYAH</sequence>
<evidence type="ECO:0000259" key="2">
    <source>
        <dbReference type="Pfam" id="PF09822"/>
    </source>
</evidence>